<evidence type="ECO:0000313" key="2">
    <source>
        <dbReference type="Proteomes" id="UP000197468"/>
    </source>
</evidence>
<sequence length="127" mass="14349">MAITHRDLLRLAVRQAMTPTEPWRRSAISRAYYAAFHRCLLWEKALPHKSRVKTSGGAHKQLIDRLLAPHPACGPLVAKRSKDLGELLAVQRDRRVDADYRLKKQISATDLARQMAQAAAVLKACER</sequence>
<proteinExistence type="predicted"/>
<dbReference type="OrthoDB" id="9154151at2"/>
<evidence type="ECO:0008006" key="3">
    <source>
        <dbReference type="Google" id="ProtNLM"/>
    </source>
</evidence>
<dbReference type="AlphaFoldDB" id="A0A246JMT1"/>
<reference evidence="1 2" key="1">
    <citation type="journal article" date="2008" name="Int. J. Syst. Evol. Microbiol.">
        <title>Description of Roseateles aquatilis sp. nov. and Roseateles terrae sp. nov., in the class Betaproteobacteria, and emended description of the genus Roseateles.</title>
        <authorList>
            <person name="Gomila M."/>
            <person name="Bowien B."/>
            <person name="Falsen E."/>
            <person name="Moore E.R."/>
            <person name="Lalucat J."/>
        </authorList>
    </citation>
    <scope>NUCLEOTIDE SEQUENCE [LARGE SCALE GENOMIC DNA]</scope>
    <source>
        <strain evidence="1 2">CCUG 48205</strain>
    </source>
</reference>
<dbReference type="EMBL" id="NIOF01000001">
    <property type="protein sequence ID" value="OWQ93813.1"/>
    <property type="molecule type" value="Genomic_DNA"/>
</dbReference>
<gene>
    <name evidence="1" type="ORF">CDN99_05090</name>
</gene>
<dbReference type="RefSeq" id="WP_141100640.1">
    <property type="nucleotide sequence ID" value="NZ_NIOF01000001.1"/>
</dbReference>
<comment type="caution">
    <text evidence="1">The sequence shown here is derived from an EMBL/GenBank/DDBJ whole genome shotgun (WGS) entry which is preliminary data.</text>
</comment>
<dbReference type="Gene3D" id="1.20.120.330">
    <property type="entry name" value="Nucleotidyltransferases domain 2"/>
    <property type="match status" value="1"/>
</dbReference>
<protein>
    <recommendedName>
        <fullName evidence="3">HEPN domain-containing protein</fullName>
    </recommendedName>
</protein>
<name>A0A246JMT1_9BURK</name>
<evidence type="ECO:0000313" key="1">
    <source>
        <dbReference type="EMBL" id="OWQ93813.1"/>
    </source>
</evidence>
<accession>A0A246JMT1</accession>
<organism evidence="1 2">
    <name type="scientific">Roseateles aquatilis</name>
    <dbReference type="NCBI Taxonomy" id="431061"/>
    <lineage>
        <taxon>Bacteria</taxon>
        <taxon>Pseudomonadati</taxon>
        <taxon>Pseudomonadota</taxon>
        <taxon>Betaproteobacteria</taxon>
        <taxon>Burkholderiales</taxon>
        <taxon>Sphaerotilaceae</taxon>
        <taxon>Roseateles</taxon>
    </lineage>
</organism>
<dbReference type="Proteomes" id="UP000197468">
    <property type="component" value="Unassembled WGS sequence"/>
</dbReference>
<keyword evidence="2" id="KW-1185">Reference proteome</keyword>